<evidence type="ECO:0000259" key="9">
    <source>
        <dbReference type="Pfam" id="PF18967"/>
    </source>
</evidence>
<comment type="caution">
    <text evidence="10">The sequence shown here is derived from an EMBL/GenBank/DDBJ whole genome shotgun (WGS) entry which is preliminary data.</text>
</comment>
<dbReference type="InterPro" id="IPR043760">
    <property type="entry name" value="PycTM_dom"/>
</dbReference>
<dbReference type="EMBL" id="BMGK01000014">
    <property type="protein sequence ID" value="GGE01411.1"/>
    <property type="molecule type" value="Genomic_DNA"/>
</dbReference>
<feature type="transmembrane region" description="Helical" evidence="8">
    <location>
        <begin position="79"/>
        <end position="100"/>
    </location>
</feature>
<proteinExistence type="predicted"/>
<keyword evidence="7 8" id="KW-0472">Membrane</keyword>
<keyword evidence="6" id="KW-0051">Antiviral defense</keyword>
<keyword evidence="5 8" id="KW-1133">Transmembrane helix</keyword>
<dbReference type="GO" id="GO:0051607">
    <property type="term" value="P:defense response to virus"/>
    <property type="evidence" value="ECO:0007669"/>
    <property type="project" value="UniProtKB-KW"/>
</dbReference>
<evidence type="ECO:0000256" key="5">
    <source>
        <dbReference type="ARBA" id="ARBA00022989"/>
    </source>
</evidence>
<evidence type="ECO:0000256" key="2">
    <source>
        <dbReference type="ARBA" id="ARBA00022475"/>
    </source>
</evidence>
<sequence length="194" mass="23022">MLDPMEKKIKPPKKIEEVHIKNKHTDDLVDHYWGSINYVAYLIKASELKAGLILSFYGILLNFIYQSVNLLLKQFPNDIFIYILLGLWFLCIVLSIYYSVRCFIPRFEARFDKNIFFFRDVISKFGDIDEYSKTFFEISKDENRLFHQLGQQIFIVSKIADVKFRYVQKSLRFLAAGLIVLLIVLLYYFIISML</sequence>
<evidence type="ECO:0000256" key="8">
    <source>
        <dbReference type="SAM" id="Phobius"/>
    </source>
</evidence>
<keyword evidence="3 8" id="KW-0812">Transmembrane</keyword>
<reference evidence="10" key="2">
    <citation type="submission" date="2020-09" db="EMBL/GenBank/DDBJ databases">
        <authorList>
            <person name="Sun Q."/>
            <person name="Zhou Y."/>
        </authorList>
    </citation>
    <scope>NUCLEOTIDE SEQUENCE</scope>
    <source>
        <strain evidence="10">CGMCC 1.12924</strain>
    </source>
</reference>
<evidence type="ECO:0000256" key="6">
    <source>
        <dbReference type="ARBA" id="ARBA00023118"/>
    </source>
</evidence>
<dbReference type="Proteomes" id="UP000652231">
    <property type="component" value="Unassembled WGS sequence"/>
</dbReference>
<evidence type="ECO:0000256" key="4">
    <source>
        <dbReference type="ARBA" id="ARBA00022741"/>
    </source>
</evidence>
<evidence type="ECO:0000256" key="1">
    <source>
        <dbReference type="ARBA" id="ARBA00004236"/>
    </source>
</evidence>
<evidence type="ECO:0000313" key="11">
    <source>
        <dbReference type="Proteomes" id="UP000652231"/>
    </source>
</evidence>
<reference evidence="10" key="1">
    <citation type="journal article" date="2014" name="Int. J. Syst. Evol. Microbiol.">
        <title>Complete genome sequence of Corynebacterium casei LMG S-19264T (=DSM 44701T), isolated from a smear-ripened cheese.</title>
        <authorList>
            <consortium name="US DOE Joint Genome Institute (JGI-PGF)"/>
            <person name="Walter F."/>
            <person name="Albersmeier A."/>
            <person name="Kalinowski J."/>
            <person name="Ruckert C."/>
        </authorList>
    </citation>
    <scope>NUCLEOTIDE SEQUENCE</scope>
    <source>
        <strain evidence="10">CGMCC 1.12924</strain>
    </source>
</reference>
<feature type="domain" description="Pycsar effector protein" evidence="9">
    <location>
        <begin position="32"/>
        <end position="188"/>
    </location>
</feature>
<keyword evidence="4" id="KW-0547">Nucleotide-binding</keyword>
<keyword evidence="2" id="KW-1003">Cell membrane</keyword>
<organism evidence="10 11">
    <name type="scientific">Planktosalinus lacus</name>
    <dbReference type="NCBI Taxonomy" id="1526573"/>
    <lineage>
        <taxon>Bacteria</taxon>
        <taxon>Pseudomonadati</taxon>
        <taxon>Bacteroidota</taxon>
        <taxon>Flavobacteriia</taxon>
        <taxon>Flavobacteriales</taxon>
        <taxon>Flavobacteriaceae</taxon>
        <taxon>Planktosalinus</taxon>
    </lineage>
</organism>
<evidence type="ECO:0000256" key="3">
    <source>
        <dbReference type="ARBA" id="ARBA00022692"/>
    </source>
</evidence>
<evidence type="ECO:0000313" key="10">
    <source>
        <dbReference type="EMBL" id="GGE01411.1"/>
    </source>
</evidence>
<accession>A0A8J2VCN0</accession>
<keyword evidence="11" id="KW-1185">Reference proteome</keyword>
<protein>
    <recommendedName>
        <fullName evidence="9">Pycsar effector protein domain-containing protein</fullName>
    </recommendedName>
</protein>
<dbReference type="GO" id="GO:0000166">
    <property type="term" value="F:nucleotide binding"/>
    <property type="evidence" value="ECO:0007669"/>
    <property type="project" value="UniProtKB-KW"/>
</dbReference>
<dbReference type="AlphaFoldDB" id="A0A8J2VCN0"/>
<gene>
    <name evidence="10" type="ORF">GCM10011312_26080</name>
</gene>
<name>A0A8J2VCN0_9FLAO</name>
<dbReference type="Pfam" id="PF18967">
    <property type="entry name" value="PycTM"/>
    <property type="match status" value="1"/>
</dbReference>
<dbReference type="GO" id="GO:0005886">
    <property type="term" value="C:plasma membrane"/>
    <property type="evidence" value="ECO:0007669"/>
    <property type="project" value="UniProtKB-SubCell"/>
</dbReference>
<evidence type="ECO:0000256" key="7">
    <source>
        <dbReference type="ARBA" id="ARBA00023136"/>
    </source>
</evidence>
<comment type="subcellular location">
    <subcellularLocation>
        <location evidence="1">Cell membrane</location>
    </subcellularLocation>
</comment>
<feature type="transmembrane region" description="Helical" evidence="8">
    <location>
        <begin position="50"/>
        <end position="67"/>
    </location>
</feature>
<feature type="transmembrane region" description="Helical" evidence="8">
    <location>
        <begin position="173"/>
        <end position="191"/>
    </location>
</feature>